<name>B9RYK3_RICCO</name>
<dbReference type="AlphaFoldDB" id="B9RYK3"/>
<proteinExistence type="predicted"/>
<evidence type="ECO:0000256" key="1">
    <source>
        <dbReference type="SAM" id="MobiDB-lite"/>
    </source>
</evidence>
<sequence length="110" mass="13091">MDGMTRGGRVYNDPDKVMSKKPQEKKQEKPEKTREPKMGKFEKVISEDELKKQKEEQVMRDEKERLIITKLRRTQANILVWELLGCSYEYRNTIARALHRIMVPTQLTLQ</sequence>
<dbReference type="EMBL" id="EQ973831">
    <property type="protein sequence ID" value="EEF43540.1"/>
    <property type="molecule type" value="Genomic_DNA"/>
</dbReference>
<evidence type="ECO:0000313" key="3">
    <source>
        <dbReference type="Proteomes" id="UP000008311"/>
    </source>
</evidence>
<evidence type="ECO:0000313" key="2">
    <source>
        <dbReference type="EMBL" id="EEF43540.1"/>
    </source>
</evidence>
<dbReference type="InParanoid" id="B9RYK3"/>
<protein>
    <submittedName>
        <fullName evidence="2">Uncharacterized protein</fullName>
    </submittedName>
</protein>
<feature type="region of interest" description="Disordered" evidence="1">
    <location>
        <begin position="1"/>
        <end position="40"/>
    </location>
</feature>
<accession>B9RYK3</accession>
<organism evidence="2 3">
    <name type="scientific">Ricinus communis</name>
    <name type="common">Castor bean</name>
    <dbReference type="NCBI Taxonomy" id="3988"/>
    <lineage>
        <taxon>Eukaryota</taxon>
        <taxon>Viridiplantae</taxon>
        <taxon>Streptophyta</taxon>
        <taxon>Embryophyta</taxon>
        <taxon>Tracheophyta</taxon>
        <taxon>Spermatophyta</taxon>
        <taxon>Magnoliopsida</taxon>
        <taxon>eudicotyledons</taxon>
        <taxon>Gunneridae</taxon>
        <taxon>Pentapetalae</taxon>
        <taxon>rosids</taxon>
        <taxon>fabids</taxon>
        <taxon>Malpighiales</taxon>
        <taxon>Euphorbiaceae</taxon>
        <taxon>Acalyphoideae</taxon>
        <taxon>Acalypheae</taxon>
        <taxon>Ricinus</taxon>
    </lineage>
</organism>
<dbReference type="Proteomes" id="UP000008311">
    <property type="component" value="Unassembled WGS sequence"/>
</dbReference>
<feature type="compositionally biased region" description="Basic and acidic residues" evidence="1">
    <location>
        <begin position="12"/>
        <end position="40"/>
    </location>
</feature>
<reference evidence="3" key="1">
    <citation type="journal article" date="2010" name="Nat. Biotechnol.">
        <title>Draft genome sequence of the oilseed species Ricinus communis.</title>
        <authorList>
            <person name="Chan A.P."/>
            <person name="Crabtree J."/>
            <person name="Zhao Q."/>
            <person name="Lorenzi H."/>
            <person name="Orvis J."/>
            <person name="Puiu D."/>
            <person name="Melake-Berhan A."/>
            <person name="Jones K.M."/>
            <person name="Redman J."/>
            <person name="Chen G."/>
            <person name="Cahoon E.B."/>
            <person name="Gedil M."/>
            <person name="Stanke M."/>
            <person name="Haas B.J."/>
            <person name="Wortman J.R."/>
            <person name="Fraser-Liggett C.M."/>
            <person name="Ravel J."/>
            <person name="Rabinowicz P.D."/>
        </authorList>
    </citation>
    <scope>NUCLEOTIDE SEQUENCE [LARGE SCALE GENOMIC DNA]</scope>
    <source>
        <strain evidence="3">cv. Hale</strain>
    </source>
</reference>
<keyword evidence="3" id="KW-1185">Reference proteome</keyword>
<gene>
    <name evidence="2" type="ORF">RCOM_1128680</name>
</gene>